<protein>
    <recommendedName>
        <fullName evidence="3">DNA-binding protein</fullName>
    </recommendedName>
</protein>
<evidence type="ECO:0000313" key="1">
    <source>
        <dbReference type="EMBL" id="QEG43455.1"/>
    </source>
</evidence>
<evidence type="ECO:0000313" key="2">
    <source>
        <dbReference type="Proteomes" id="UP000325286"/>
    </source>
</evidence>
<evidence type="ECO:0008006" key="3">
    <source>
        <dbReference type="Google" id="ProtNLM"/>
    </source>
</evidence>
<dbReference type="Proteomes" id="UP000325286">
    <property type="component" value="Chromosome"/>
</dbReference>
<gene>
    <name evidence="1" type="ORF">UC8_55040</name>
</gene>
<name>A0A5B9R110_9BACT</name>
<dbReference type="Pfam" id="PF07618">
    <property type="entry name" value="DUF1580"/>
    <property type="match status" value="1"/>
</dbReference>
<dbReference type="InterPro" id="IPR011474">
    <property type="entry name" value="DUF1580"/>
</dbReference>
<dbReference type="AlphaFoldDB" id="A0A5B9R110"/>
<sequence>MPQKYLPVADAIEHVTGRPVSSATAARWIAKRNRYGAILESWLIGGRRVTTLNCVREYLAASRTGEEASRA</sequence>
<dbReference type="RefSeq" id="WP_084425867.1">
    <property type="nucleotide sequence ID" value="NZ_CP042914.1"/>
</dbReference>
<organism evidence="1 2">
    <name type="scientific">Roseimaritima ulvae</name>
    <dbReference type="NCBI Taxonomy" id="980254"/>
    <lineage>
        <taxon>Bacteria</taxon>
        <taxon>Pseudomonadati</taxon>
        <taxon>Planctomycetota</taxon>
        <taxon>Planctomycetia</taxon>
        <taxon>Pirellulales</taxon>
        <taxon>Pirellulaceae</taxon>
        <taxon>Roseimaritima</taxon>
    </lineage>
</organism>
<reference evidence="1 2" key="1">
    <citation type="submission" date="2019-08" db="EMBL/GenBank/DDBJ databases">
        <title>Deep-cultivation of Planctomycetes and their phenomic and genomic characterization uncovers novel biology.</title>
        <authorList>
            <person name="Wiegand S."/>
            <person name="Jogler M."/>
            <person name="Boedeker C."/>
            <person name="Pinto D."/>
            <person name="Vollmers J."/>
            <person name="Rivas-Marin E."/>
            <person name="Kohn T."/>
            <person name="Peeters S.H."/>
            <person name="Heuer A."/>
            <person name="Rast P."/>
            <person name="Oberbeckmann S."/>
            <person name="Bunk B."/>
            <person name="Jeske O."/>
            <person name="Meyerdierks A."/>
            <person name="Storesund J.E."/>
            <person name="Kallscheuer N."/>
            <person name="Luecker S."/>
            <person name="Lage O.M."/>
            <person name="Pohl T."/>
            <person name="Merkel B.J."/>
            <person name="Hornburger P."/>
            <person name="Mueller R.-W."/>
            <person name="Bruemmer F."/>
            <person name="Labrenz M."/>
            <person name="Spormann A.M."/>
            <person name="Op den Camp H."/>
            <person name="Overmann J."/>
            <person name="Amann R."/>
            <person name="Jetten M.S.M."/>
            <person name="Mascher T."/>
            <person name="Medema M.H."/>
            <person name="Devos D.P."/>
            <person name="Kaster A.-K."/>
            <person name="Ovreas L."/>
            <person name="Rohde M."/>
            <person name="Galperin M.Y."/>
            <person name="Jogler C."/>
        </authorList>
    </citation>
    <scope>NUCLEOTIDE SEQUENCE [LARGE SCALE GENOMIC DNA]</scope>
    <source>
        <strain evidence="1 2">UC8</strain>
    </source>
</reference>
<dbReference type="KEGG" id="rul:UC8_55040"/>
<keyword evidence="2" id="KW-1185">Reference proteome</keyword>
<proteinExistence type="predicted"/>
<accession>A0A5B9R110</accession>
<dbReference type="OrthoDB" id="290434at2"/>
<dbReference type="EMBL" id="CP042914">
    <property type="protein sequence ID" value="QEG43455.1"/>
    <property type="molecule type" value="Genomic_DNA"/>
</dbReference>